<dbReference type="PANTHER" id="PTHR33332">
    <property type="entry name" value="REVERSE TRANSCRIPTASE DOMAIN-CONTAINING PROTEIN"/>
    <property type="match status" value="1"/>
</dbReference>
<keyword evidence="1" id="KW-0808">Transferase</keyword>
<proteinExistence type="predicted"/>
<dbReference type="OrthoDB" id="9396613at2759"/>
<evidence type="ECO:0000313" key="2">
    <source>
        <dbReference type="Proteomes" id="UP000233556"/>
    </source>
</evidence>
<dbReference type="AlphaFoldDB" id="A0A2I0U6X0"/>
<keyword evidence="2" id="KW-1185">Reference proteome</keyword>
<sequence>MVFLIQLSGTESSKAHSGWLPQSNTAMTEEIKERISFIGTDEDCLEKHLQGMHMNLMKFSNGECKVLHLERNNPRHQYKLGTDQLESSFAEKDLRVLVDTKLSWSQECVLAAKAASGTLGCMRRSIDSKLREVILLLCSALVRNWNRGDDDLSLKNGHEQIESLWVRIRDNKGNLVVGVYYRPPNQGEPIDEAFLLRGSVLGPALFNIFINDINSRIKCTLSKFGDDTRLRGVVGKPEGWVAIQRDSTSRGKWGHVNLMRLSKAKCRVLHLGQGKTLFQYRLGDEGTEDSPGKKNLGVLVDEKLDTS</sequence>
<protein>
    <submittedName>
        <fullName evidence="1">Rna-directed dna polymerase from mobile element jockey-like</fullName>
    </submittedName>
</protein>
<reference evidence="2" key="1">
    <citation type="submission" date="2017-11" db="EMBL/GenBank/DDBJ databases">
        <authorList>
            <person name="Lima N.C."/>
            <person name="Parody-Merino A.M."/>
            <person name="Battley P.F."/>
            <person name="Fidler A.E."/>
            <person name="Prosdocimi F."/>
        </authorList>
    </citation>
    <scope>NUCLEOTIDE SEQUENCE [LARGE SCALE GENOMIC DNA]</scope>
</reference>
<dbReference type="EMBL" id="KZ506071">
    <property type="protein sequence ID" value="PKU41806.1"/>
    <property type="molecule type" value="Genomic_DNA"/>
</dbReference>
<reference evidence="2" key="2">
    <citation type="submission" date="2017-12" db="EMBL/GenBank/DDBJ databases">
        <title>Genome sequence of the Bar-tailed Godwit (Limosa lapponica baueri).</title>
        <authorList>
            <person name="Lima N.C.B."/>
            <person name="Parody-Merino A.M."/>
            <person name="Battley P.F."/>
            <person name="Fidler A.E."/>
            <person name="Prosdocimi F."/>
        </authorList>
    </citation>
    <scope>NUCLEOTIDE SEQUENCE [LARGE SCALE GENOMIC DNA]</scope>
</reference>
<keyword evidence="1" id="KW-0695">RNA-directed DNA polymerase</keyword>
<accession>A0A2I0U6X0</accession>
<gene>
    <name evidence="1" type="ORF">llap_7890</name>
</gene>
<evidence type="ECO:0000313" key="1">
    <source>
        <dbReference type="EMBL" id="PKU41806.1"/>
    </source>
</evidence>
<dbReference type="Proteomes" id="UP000233556">
    <property type="component" value="Unassembled WGS sequence"/>
</dbReference>
<name>A0A2I0U6X0_LIMLA</name>
<keyword evidence="1" id="KW-0548">Nucleotidyltransferase</keyword>
<organism evidence="1 2">
    <name type="scientific">Limosa lapponica baueri</name>
    <dbReference type="NCBI Taxonomy" id="1758121"/>
    <lineage>
        <taxon>Eukaryota</taxon>
        <taxon>Metazoa</taxon>
        <taxon>Chordata</taxon>
        <taxon>Craniata</taxon>
        <taxon>Vertebrata</taxon>
        <taxon>Euteleostomi</taxon>
        <taxon>Archelosauria</taxon>
        <taxon>Archosauria</taxon>
        <taxon>Dinosauria</taxon>
        <taxon>Saurischia</taxon>
        <taxon>Theropoda</taxon>
        <taxon>Coelurosauria</taxon>
        <taxon>Aves</taxon>
        <taxon>Neognathae</taxon>
        <taxon>Neoaves</taxon>
        <taxon>Charadriiformes</taxon>
        <taxon>Scolopacidae</taxon>
        <taxon>Limosa</taxon>
    </lineage>
</organism>
<dbReference type="GO" id="GO:0003964">
    <property type="term" value="F:RNA-directed DNA polymerase activity"/>
    <property type="evidence" value="ECO:0007669"/>
    <property type="project" value="UniProtKB-KW"/>
</dbReference>